<name>A0A1J4JGB1_9EUKA</name>
<reference evidence="2" key="1">
    <citation type="submission" date="2016-10" db="EMBL/GenBank/DDBJ databases">
        <authorList>
            <person name="Benchimol M."/>
            <person name="Almeida L.G."/>
            <person name="Vasconcelos A.T."/>
            <person name="Perreira-Neves A."/>
            <person name="Rosa I.A."/>
            <person name="Tasca T."/>
            <person name="Bogo M.R."/>
            <person name="de Souza W."/>
        </authorList>
    </citation>
    <scope>NUCLEOTIDE SEQUENCE [LARGE SCALE GENOMIC DNA]</scope>
    <source>
        <strain evidence="2">K</strain>
    </source>
</reference>
<proteinExistence type="predicted"/>
<dbReference type="SMART" id="SM01026">
    <property type="entry name" value="Beach"/>
    <property type="match status" value="1"/>
</dbReference>
<dbReference type="PANTHER" id="PTHR13743">
    <property type="entry name" value="BEIGE/BEACH-RELATED"/>
    <property type="match status" value="1"/>
</dbReference>
<gene>
    <name evidence="2" type="ORF">TRFO_09846</name>
</gene>
<evidence type="ECO:0000313" key="2">
    <source>
        <dbReference type="EMBL" id="OHS96683.1"/>
    </source>
</evidence>
<comment type="caution">
    <text evidence="2">The sequence shown here is derived from an EMBL/GenBank/DDBJ whole genome shotgun (WGS) entry which is preliminary data.</text>
</comment>
<dbReference type="InterPro" id="IPR036372">
    <property type="entry name" value="BEACH_dom_sf"/>
</dbReference>
<sequence length="2189" mass="253062">MINRLFSRESKPSEPAPLIDLLVYRSSIPFVHTDTPEAHLFEVIPQLDKSMLQKCKLDTSLLAKLQFTFRRSDIEAISRYVGENQPTEVSCFVILYHCLCWHYGSNDKQVDDFITVIKALNMIVKCSPTLTAIRNLVFLFFVRLAISPSSKFKITNEVYHYLVLHLRMNTTLDSSYFNLMILLFKQIMNSGNEEYINETYEAIIHLFNVNSPFFDFNSLPSFFPILNISALNSQSLMILSKLTTKSDSTVLVNAYKKIPPALVSKLSTFKINHEYTPGKTNIPKIQKIPEKRRVFLDFGFSADFQPLQFKEISDVYNITELLSDEAQALIYDLTPALNICSKEAQKMLISKSLDKLLKMQPDKNFYQIAAALFFIIQKLIDTEFLTMMIPVITKTIIFSQAFSLFDQIPKEINTLRNFVFHLIETIQPEQAVLLISSLKESPLILTECFARLLFNIHLYQVDLFITKEMMEIITETGLSLQALPPSDVCFRARNTFFAFMNELYQTPQTAYDCFKSQIFCENFLWYIYEQKLTNHILITIKNALAIIPQHSELKHLQIFLRELIINGDDKLSQTVLSWLIDALQNNPTIVYNFISLLEPLLTHVEKSKNAQILEDCLLLLVLATMTPAFKLSIQLYKQFARCIRCIFGDEPSPKIEWLLFGALSSSISDPPLYLIRIPTIIPLILTVFSSSSRIMKIIDKFSKLISYSEHNKRACQVGDLVFILSQLILSNHVHYSNYEFDFKVSEVDKERVIYPLIKLISISQSDNSIAQFYVNNLDNPTVAKFLMDLLSECVYSTKPHFPIGKMPPQFSVKGIYPEDLKNGFTVHMSINIDHNSVADSSKPVDIMRLTDSDESFLSIFLVNGGISTKFEGNGIRTTVPLVKTAESCTFVDYTFVFQILEDRVRISSYKNLDSLNDSDFCQFEFSSGELTLSFGGYGHEYPSIQQSAVVTNFQIFPSTNVNHIDIVKRTFVVENQALFTSNCVNDPSTSYNFSVKREVNRNIKNCPNHLTINVNDSMPNPKNLLGIILSSNYSNQIASRFYIKGVLAIIRLLFQKSEWVQMEFNSVKFIHMHIIQNPSLINFQLYKELYLVFNEINYEKLKIEWFEILLVNIWLWGQATYQDLVQIISHWGKTLTFSYDKLFIEKSYFSTLLSQYRLLFCLDDEAVQKIFVNQFHETIKEKERSELSNFFLAFVGRVAFLRMDKSDVDIFFDHLFSSPSKQTLLNLFNLFYACSENVDTTNHFQHLLSFLGDDVDINEAVIIAIHYMFDKKSPLPPIISVFEKLNNKSPELFERLCKKLHCYPNLTPFMCLFARELNKVHELAELLYRQQQLIAPSIVSNEFWYIWPVMFGFSADREDAIKICHFIAYAISISENFNQDLQYTAVIISLAMFATKETNFLRLFISSFDAIDKTDENKIKAIVELCFHVCFFHFHGKMFHDFVLEEFNKVVPENEKITQKEHHGILENLGSLDDLRKLVKMSYTAINLMFQFRITRDKKWSDAHFAGTATNFLTNSAYENELFIQIFQYFTDPLLLGQKETIHKIQSELDEVITREFAAYSSSVKVCFSSMIRYLTKLFNTIKNNVAKNENRTDAIMNRLSNEICRNSSLNTNIINRNKLRPDSTFCEFFTPMKLKRSIQRKKYFRQILLGDVQNEFQCKLIKNSNEKPCVLKIYQKFIQIGKKFIDSNSLLMILSRRRNGKECMLEFFMLTGTSFLLDFSPSDTTNIVKSLQKLSFPNLTTFQKGSSSSLFNTQPTKPLWESGQISNFEYILLLNVFSGHSYHDKALEPVMPKLVENDDITKVINIAQGSTSVPVSYYLLPEQENDQGKKGKRDYEFLYKLRKMLESDSTSMKICTYIDSTFGYKLPGSTPFSQVLKKKQQPKHRYVPQRIKDSKFIRLKTKVLYGLFANPSKTEGATYQLSVISNDGLYKFIKVETIPTLKIEALAIIKYEPNDRTVYSGFNKKTFVYNRKKAILTTFNETKKEDEYYFFSETEFLACCEYNYIYCPNMCSIASRSTLNGQTRILWNSDNRIVHLAASSQFKMFAFATIQNDVSIHSINTGCEVSRVNIEHEIDYLLITPRWGFVIAMTKPEVVVLGTNGEIIKKVPFNDTCIHAYSFVPISGFDYIVYQNDKMQVFMFEAFYPDQKKLLIETNEIMKTILYDIHTSSLLVLFANGLIQMLPLNSIE</sequence>
<dbReference type="Gene3D" id="1.10.1540.10">
    <property type="entry name" value="BEACH domain"/>
    <property type="match status" value="1"/>
</dbReference>
<dbReference type="Proteomes" id="UP000179807">
    <property type="component" value="Unassembled WGS sequence"/>
</dbReference>
<dbReference type="RefSeq" id="XP_068349820.1">
    <property type="nucleotide sequence ID" value="XM_068495095.1"/>
</dbReference>
<organism evidence="2 3">
    <name type="scientific">Tritrichomonas foetus</name>
    <dbReference type="NCBI Taxonomy" id="1144522"/>
    <lineage>
        <taxon>Eukaryota</taxon>
        <taxon>Metamonada</taxon>
        <taxon>Parabasalia</taxon>
        <taxon>Tritrichomonadida</taxon>
        <taxon>Tritrichomonadidae</taxon>
        <taxon>Tritrichomonas</taxon>
    </lineage>
</organism>
<evidence type="ECO:0000313" key="3">
    <source>
        <dbReference type="Proteomes" id="UP000179807"/>
    </source>
</evidence>
<protein>
    <recommendedName>
        <fullName evidence="1">BEACH domain-containing protein</fullName>
    </recommendedName>
</protein>
<dbReference type="GeneID" id="94829799"/>
<feature type="domain" description="BEACH" evidence="1">
    <location>
        <begin position="1757"/>
        <end position="1884"/>
    </location>
</feature>
<accession>A0A1J4JGB1</accession>
<dbReference type="SUPFAM" id="SSF50729">
    <property type="entry name" value="PH domain-like"/>
    <property type="match status" value="1"/>
</dbReference>
<dbReference type="VEuPathDB" id="TrichDB:TRFO_09846"/>
<dbReference type="EMBL" id="MLAK01001160">
    <property type="protein sequence ID" value="OHS96683.1"/>
    <property type="molecule type" value="Genomic_DNA"/>
</dbReference>
<dbReference type="InterPro" id="IPR050865">
    <property type="entry name" value="BEACH_Domain"/>
</dbReference>
<dbReference type="Pfam" id="PF02138">
    <property type="entry name" value="Beach"/>
    <property type="match status" value="1"/>
</dbReference>
<evidence type="ECO:0000259" key="1">
    <source>
        <dbReference type="SMART" id="SM01026"/>
    </source>
</evidence>
<dbReference type="InterPro" id="IPR000409">
    <property type="entry name" value="BEACH_dom"/>
</dbReference>
<dbReference type="SUPFAM" id="SSF81837">
    <property type="entry name" value="BEACH domain"/>
    <property type="match status" value="1"/>
</dbReference>
<dbReference type="OrthoDB" id="10673582at2759"/>
<dbReference type="PANTHER" id="PTHR13743:SF161">
    <property type="entry name" value="BEIGE_BEACH DOMAIN CONTAINING PROTEIN"/>
    <property type="match status" value="1"/>
</dbReference>
<keyword evidence="3" id="KW-1185">Reference proteome</keyword>